<dbReference type="AlphaFoldDB" id="A0A1U7DCH3"/>
<protein>
    <submittedName>
        <fullName evidence="2">Putative DUF1127 protein</fullName>
    </submittedName>
</protein>
<geneLocation type="plasmid" evidence="3">
    <name>ptpro1</name>
</geneLocation>
<dbReference type="RefSeq" id="WP_017468485.1">
    <property type="nucleotide sequence ID" value="NZ_CP014797.1"/>
</dbReference>
<feature type="domain" description="YjiS-like" evidence="1">
    <location>
        <begin position="27"/>
        <end position="62"/>
    </location>
</feature>
<dbReference type="EMBL" id="CP014797">
    <property type="protein sequence ID" value="APX25877.1"/>
    <property type="molecule type" value="Genomic_DNA"/>
</dbReference>
<dbReference type="Proteomes" id="UP000186559">
    <property type="component" value="Plasmid pTPRO1"/>
</dbReference>
<evidence type="ECO:0000313" key="3">
    <source>
        <dbReference type="Proteomes" id="UP000186559"/>
    </source>
</evidence>
<name>A0A1U7DCH3_9RHOB</name>
<sequence>MAQMTATAFPTTQGNGSFLSRFIEDRRAARARRAVYTQTVRELGALSDRDLADIGIGRSDIRRIAREAARVA</sequence>
<evidence type="ECO:0000259" key="1">
    <source>
        <dbReference type="Pfam" id="PF06568"/>
    </source>
</evidence>
<gene>
    <name evidence="2" type="ORF">Ga0080559_TMP394</name>
</gene>
<accession>A0A1U7DCH3</accession>
<dbReference type="InterPro" id="IPR009506">
    <property type="entry name" value="YjiS-like"/>
</dbReference>
<keyword evidence="2" id="KW-0614">Plasmid</keyword>
<keyword evidence="3" id="KW-1185">Reference proteome</keyword>
<evidence type="ECO:0000313" key="2">
    <source>
        <dbReference type="EMBL" id="APX25877.1"/>
    </source>
</evidence>
<dbReference type="Pfam" id="PF06568">
    <property type="entry name" value="YjiS-like"/>
    <property type="match status" value="1"/>
</dbReference>
<organism evidence="2 3">
    <name type="scientific">Salipiger profundus</name>
    <dbReference type="NCBI Taxonomy" id="1229727"/>
    <lineage>
        <taxon>Bacteria</taxon>
        <taxon>Pseudomonadati</taxon>
        <taxon>Pseudomonadota</taxon>
        <taxon>Alphaproteobacteria</taxon>
        <taxon>Rhodobacterales</taxon>
        <taxon>Roseobacteraceae</taxon>
        <taxon>Salipiger</taxon>
    </lineage>
</organism>
<reference evidence="2 3" key="1">
    <citation type="submission" date="2016-03" db="EMBL/GenBank/DDBJ databases">
        <title>Deep-sea bacteria in the southern Pacific.</title>
        <authorList>
            <person name="Tang K."/>
        </authorList>
    </citation>
    <scope>NUCLEOTIDE SEQUENCE [LARGE SCALE GENOMIC DNA]</scope>
    <source>
        <strain evidence="2 3">JLT2016</strain>
        <plasmid evidence="3">Plasmid ptpro1</plasmid>
    </source>
</reference>
<dbReference type="KEGG" id="tpro:Ga0080559_TMP394"/>
<proteinExistence type="predicted"/>